<dbReference type="GO" id="GO:0035735">
    <property type="term" value="P:intraciliary transport involved in cilium assembly"/>
    <property type="evidence" value="ECO:0007669"/>
    <property type="project" value="TreeGrafter"/>
</dbReference>
<evidence type="ECO:0000256" key="1">
    <source>
        <dbReference type="SAM" id="Coils"/>
    </source>
</evidence>
<dbReference type="InterPro" id="IPR029602">
    <property type="entry name" value="IFT74"/>
</dbReference>
<organism evidence="3">
    <name type="scientific">Timema shepardi</name>
    <name type="common">Walking stick</name>
    <dbReference type="NCBI Taxonomy" id="629360"/>
    <lineage>
        <taxon>Eukaryota</taxon>
        <taxon>Metazoa</taxon>
        <taxon>Ecdysozoa</taxon>
        <taxon>Arthropoda</taxon>
        <taxon>Hexapoda</taxon>
        <taxon>Insecta</taxon>
        <taxon>Pterygota</taxon>
        <taxon>Neoptera</taxon>
        <taxon>Polyneoptera</taxon>
        <taxon>Phasmatodea</taxon>
        <taxon>Timematodea</taxon>
        <taxon>Timematoidea</taxon>
        <taxon>Timematidae</taxon>
        <taxon>Timema</taxon>
    </lineage>
</organism>
<protein>
    <submittedName>
        <fullName evidence="3">Uncharacterized protein</fullName>
    </submittedName>
</protein>
<accession>A0A7R9AXQ4</accession>
<dbReference type="GO" id="GO:0005929">
    <property type="term" value="C:cilium"/>
    <property type="evidence" value="ECO:0007669"/>
    <property type="project" value="TreeGrafter"/>
</dbReference>
<evidence type="ECO:0000256" key="2">
    <source>
        <dbReference type="SAM" id="MobiDB-lite"/>
    </source>
</evidence>
<dbReference type="PANTHER" id="PTHR31432">
    <property type="entry name" value="INTRAFLAGELLAR TRANSPORT PROTEIN 74 HOMOLOG"/>
    <property type="match status" value="1"/>
</dbReference>
<dbReference type="PANTHER" id="PTHR31432:SF0">
    <property type="entry name" value="INTRAFLAGELLAR TRANSPORT PROTEIN 74 HOMOLOG"/>
    <property type="match status" value="1"/>
</dbReference>
<dbReference type="GO" id="GO:0030992">
    <property type="term" value="C:intraciliary transport particle B"/>
    <property type="evidence" value="ECO:0007669"/>
    <property type="project" value="InterPro"/>
</dbReference>
<dbReference type="AlphaFoldDB" id="A0A7R9AXQ4"/>
<dbReference type="GO" id="GO:0048487">
    <property type="term" value="F:beta-tubulin binding"/>
    <property type="evidence" value="ECO:0007669"/>
    <property type="project" value="InterPro"/>
</dbReference>
<reference evidence="3" key="1">
    <citation type="submission" date="2020-11" db="EMBL/GenBank/DDBJ databases">
        <authorList>
            <person name="Tran Van P."/>
        </authorList>
    </citation>
    <scope>NUCLEOTIDE SEQUENCE</scope>
</reference>
<proteinExistence type="predicted"/>
<name>A0A7R9AXQ4_TIMSH</name>
<evidence type="ECO:0000313" key="3">
    <source>
        <dbReference type="EMBL" id="CAD7262360.1"/>
    </source>
</evidence>
<feature type="region of interest" description="Disordered" evidence="2">
    <location>
        <begin position="81"/>
        <end position="100"/>
    </location>
</feature>
<feature type="coiled-coil region" evidence="1">
    <location>
        <begin position="258"/>
        <end position="365"/>
    </location>
</feature>
<feature type="coiled-coil region" evidence="1">
    <location>
        <begin position="390"/>
        <end position="631"/>
    </location>
</feature>
<dbReference type="EMBL" id="OC002767">
    <property type="protein sequence ID" value="CAD7262360.1"/>
    <property type="molecule type" value="Genomic_DNA"/>
</dbReference>
<sequence>MDLGDTETPKVQEWKHINALKTKSGLLSKGPFNKDPRIQQIIDDYRTTFEDRPLSRRGVMSTRQSTLVEERPYTQQSMIRPMTGSKHSAARPPSASIFSERSTGIPRTASRLTNTMMQQPPSRAGTAINLTGTQVSALERPITQQGLSGLRTSARRPQTRQVLDKRYFEGLLQMKIRELSTEVGKLTRDIENQTREQATFLIYDKRVKEMASELTEFQGQLADLNLVVDKLNTDTEKGEVDAECEELRALNDKESHSLELLFAQRQQKDAQLQMLEKEIEQEHHMTDNLLAAMSPELKSSYTQLQQTNSGLQRQMEKLQQELDVLTSRKSVLEDQLSISQVKQEAVRLHHKLREAESRRNALLEEERTRSTPAQEREQLLHKVREDNAEMATMDRQITEIKDTLSRKQDELEQVEKDLVDSQSERHQKYRELRRREETMEQFLSSFDQSREEERARIEQLEGNIVAAMEEISRHLAHSEHLPSSEDFSVMKENLSFKEGELDKSRNTMEGLSKEQQQLTVNLQKVEALEEKITKEMEMLKTRMVSMTEELMGLSDLDSLRVQDQAKRAALNVEKQELEENKGPVRTTLQKLQENNKKLQKQLNDNETHAQLSNLERKLAQLEQNNFAIKEFVASKKSETDYDPLKVKVFAVVKEYNTLLKEHLKTGGSLAS</sequence>
<keyword evidence="1" id="KW-0175">Coiled coil</keyword>
<gene>
    <name evidence="3" type="ORF">TSIB3V08_LOCUS6468</name>
</gene>